<evidence type="ECO:0000313" key="2">
    <source>
        <dbReference type="Proteomes" id="UP000037507"/>
    </source>
</evidence>
<keyword evidence="2" id="KW-1185">Reference proteome</keyword>
<dbReference type="Gene3D" id="3.10.450.530">
    <property type="entry name" value="Ribonuclease toxin, BrnT, of type II toxin-antitoxin system"/>
    <property type="match status" value="1"/>
</dbReference>
<dbReference type="InterPro" id="IPR007460">
    <property type="entry name" value="BrnT_toxin"/>
</dbReference>
<dbReference type="OrthoDB" id="9798158at2"/>
<dbReference type="Pfam" id="PF04365">
    <property type="entry name" value="BrnT_toxin"/>
    <property type="match status" value="1"/>
</dbReference>
<reference evidence="1" key="1">
    <citation type="submission" date="2017-04" db="EMBL/GenBank/DDBJ databases">
        <title>Unexpected and diverse lifestyles within the genus Limnohabitans.</title>
        <authorList>
            <person name="Kasalicky V."/>
            <person name="Mehrshad M."/>
            <person name="Andrei S.-A."/>
            <person name="Salcher M."/>
            <person name="Kratochvilova H."/>
            <person name="Simek K."/>
            <person name="Ghai R."/>
        </authorList>
    </citation>
    <scope>NUCLEOTIDE SEQUENCE [LARGE SCALE GENOMIC DNA]</scope>
    <source>
        <strain evidence="1">II-D5</strain>
    </source>
</reference>
<sequence length="89" mass="10367">MRVTHDPKKLAANVAKHGVWFDLAKDFEWETALIVVDDRLRYGETRFSAMGLIDARLYVLIFTLRETSVRIISLRKANIKEVKRYANTN</sequence>
<dbReference type="InterPro" id="IPR038573">
    <property type="entry name" value="BrnT_sf"/>
</dbReference>
<evidence type="ECO:0008006" key="3">
    <source>
        <dbReference type="Google" id="ProtNLM"/>
    </source>
</evidence>
<name>A0A2T7UC79_9BURK</name>
<evidence type="ECO:0000313" key="1">
    <source>
        <dbReference type="EMBL" id="PVE42299.1"/>
    </source>
</evidence>
<dbReference type="Proteomes" id="UP000037507">
    <property type="component" value="Unassembled WGS sequence"/>
</dbReference>
<dbReference type="AlphaFoldDB" id="A0A2T7UC79"/>
<proteinExistence type="predicted"/>
<accession>A0A2T7UC79</accession>
<organism evidence="1 2">
    <name type="scientific">Limnohabitans planktonicus II-D5</name>
    <dbReference type="NCBI Taxonomy" id="1293045"/>
    <lineage>
        <taxon>Bacteria</taxon>
        <taxon>Pseudomonadati</taxon>
        <taxon>Pseudomonadota</taxon>
        <taxon>Betaproteobacteria</taxon>
        <taxon>Burkholderiales</taxon>
        <taxon>Comamonadaceae</taxon>
        <taxon>Limnohabitans</taxon>
    </lineage>
</organism>
<comment type="caution">
    <text evidence="1">The sequence shown here is derived from an EMBL/GenBank/DDBJ whole genome shotgun (WGS) entry which is preliminary data.</text>
</comment>
<gene>
    <name evidence="1" type="ORF">H663_013070</name>
</gene>
<protein>
    <recommendedName>
        <fullName evidence="3">BrnT family toxin</fullName>
    </recommendedName>
</protein>
<dbReference type="EMBL" id="LFYT02000016">
    <property type="protein sequence ID" value="PVE42299.1"/>
    <property type="molecule type" value="Genomic_DNA"/>
</dbReference>
<dbReference type="STRING" id="1293045.H663_11155"/>